<evidence type="ECO:0000259" key="1">
    <source>
        <dbReference type="Pfam" id="PF13020"/>
    </source>
</evidence>
<accession>A0A7Y1QGR4</accession>
<name>A0A7Y1QGR4_9PSED</name>
<protein>
    <submittedName>
        <fullName evidence="2">DUF3883 domain-containing protein</fullName>
    </submittedName>
</protein>
<gene>
    <name evidence="2" type="ORF">HBO30_21830</name>
</gene>
<feature type="domain" description="Protein NO VEIN C-terminal" evidence="1">
    <location>
        <begin position="312"/>
        <end position="389"/>
    </location>
</feature>
<evidence type="ECO:0000313" key="2">
    <source>
        <dbReference type="EMBL" id="NNA81361.1"/>
    </source>
</evidence>
<evidence type="ECO:0000313" key="3">
    <source>
        <dbReference type="Proteomes" id="UP000586252"/>
    </source>
</evidence>
<dbReference type="Pfam" id="PF13020">
    <property type="entry name" value="NOV_C"/>
    <property type="match status" value="1"/>
</dbReference>
<dbReference type="SUPFAM" id="SSF52980">
    <property type="entry name" value="Restriction endonuclease-like"/>
    <property type="match status" value="1"/>
</dbReference>
<dbReference type="InterPro" id="IPR011335">
    <property type="entry name" value="Restrct_endonuc-II-like"/>
</dbReference>
<dbReference type="EMBL" id="JAAQYI010000012">
    <property type="protein sequence ID" value="NNA81361.1"/>
    <property type="molecule type" value="Genomic_DNA"/>
</dbReference>
<dbReference type="AlphaFoldDB" id="A0A7Y1QGR4"/>
<dbReference type="RefSeq" id="WP_157255559.1">
    <property type="nucleotide sequence ID" value="NZ_JAAQYI010000012.1"/>
</dbReference>
<sequence>MSLQTVEKAIVDRLDEGDRGDRGWFIITRVHVDLHWLKDIVEYIFSKAGDRPISLTAKDYSSLGKLVGISLINPGIQLRRHHLLVMDKPLQLIRRTEKSSWNEIQLTDEGVALAGALDPGDVLERCLSKIRFAVEPWSPHDRVAQYSTFNVSVYQATKQVLLGCGGYIHRDEYDFFVSRIRKTSEIEIAIKWILEFRKLSADEQKTLHVHVSDRIDGKKPYSNWRDQALHTFSLFSLGTSMIRKDHRLLLTSNWVAEQVVDPPVGVLAKADAVINKGLKIPTPPQSEELLEPPIPPEGNVGAEAESFVAKILKSQGWAVSFFTNKRGYGFDLWARKDDLAMVLEVKSSVGSLGQINLTPNEYKAAQHYKDNFYLALVENIGSVEPKVTLIQNPIECLEFSKKITEFHVVSERAWRALA</sequence>
<reference evidence="2 3" key="1">
    <citation type="journal article" date="2020" name="Front. Microbiol.">
        <title>Genetic Organization of the aprX-lipA2 Operon Affects the Proteolytic Potential of Pseudomonas Species in Milk.</title>
        <authorList>
            <person name="Maier C."/>
            <person name="Huptas C."/>
            <person name="von Neubeck M."/>
            <person name="Scherer S."/>
            <person name="Wenning M."/>
            <person name="Lucking G."/>
        </authorList>
    </citation>
    <scope>NUCLEOTIDE SEQUENCE [LARGE SCALE GENOMIC DNA]</scope>
    <source>
        <strain evidence="2 3">WS 5404</strain>
    </source>
</reference>
<proteinExistence type="predicted"/>
<dbReference type="InterPro" id="IPR024975">
    <property type="entry name" value="NOV_C"/>
</dbReference>
<comment type="caution">
    <text evidence="2">The sequence shown here is derived from an EMBL/GenBank/DDBJ whole genome shotgun (WGS) entry which is preliminary data.</text>
</comment>
<dbReference type="Proteomes" id="UP000586252">
    <property type="component" value="Unassembled WGS sequence"/>
</dbReference>
<dbReference type="GeneID" id="45734708"/>
<organism evidence="2 3">
    <name type="scientific">Pseudomonas lactis</name>
    <dbReference type="NCBI Taxonomy" id="1615674"/>
    <lineage>
        <taxon>Bacteria</taxon>
        <taxon>Pseudomonadati</taxon>
        <taxon>Pseudomonadota</taxon>
        <taxon>Gammaproteobacteria</taxon>
        <taxon>Pseudomonadales</taxon>
        <taxon>Pseudomonadaceae</taxon>
        <taxon>Pseudomonas</taxon>
    </lineage>
</organism>